<comment type="subcellular location">
    <subcellularLocation>
        <location evidence="1">Secreted</location>
    </subcellularLocation>
</comment>
<protein>
    <recommendedName>
        <fullName evidence="11">Feruloyl esterase</fullName>
    </recommendedName>
</protein>
<keyword evidence="7" id="KW-0624">Polysaccharide degradation</keyword>
<evidence type="ECO:0000256" key="8">
    <source>
        <dbReference type="SAM" id="SignalP"/>
    </source>
</evidence>
<evidence type="ECO:0000313" key="10">
    <source>
        <dbReference type="Proteomes" id="UP001054902"/>
    </source>
</evidence>
<dbReference type="GO" id="GO:0005576">
    <property type="term" value="C:extracellular region"/>
    <property type="evidence" value="ECO:0007669"/>
    <property type="project" value="UniProtKB-SubCell"/>
</dbReference>
<evidence type="ECO:0000313" key="9">
    <source>
        <dbReference type="EMBL" id="GFH55640.1"/>
    </source>
</evidence>
<dbReference type="AlphaFoldDB" id="A0AAD3H9S2"/>
<evidence type="ECO:0000256" key="7">
    <source>
        <dbReference type="ARBA" id="ARBA00023326"/>
    </source>
</evidence>
<reference evidence="9 10" key="1">
    <citation type="journal article" date="2021" name="Sci. Rep.">
        <title>The genome of the diatom Chaetoceros tenuissimus carries an ancient integrated fragment of an extant virus.</title>
        <authorList>
            <person name="Hongo Y."/>
            <person name="Kimura K."/>
            <person name="Takaki Y."/>
            <person name="Yoshida Y."/>
            <person name="Baba S."/>
            <person name="Kobayashi G."/>
            <person name="Nagasaki K."/>
            <person name="Hano T."/>
            <person name="Tomaru Y."/>
        </authorList>
    </citation>
    <scope>NUCLEOTIDE SEQUENCE [LARGE SCALE GENOMIC DNA]</scope>
    <source>
        <strain evidence="9 10">NIES-3715</strain>
    </source>
</reference>
<evidence type="ECO:0000256" key="6">
    <source>
        <dbReference type="ARBA" id="ARBA00023277"/>
    </source>
</evidence>
<feature type="chain" id="PRO_5042204461" description="Feruloyl esterase" evidence="8">
    <location>
        <begin position="20"/>
        <end position="514"/>
    </location>
</feature>
<dbReference type="PANTHER" id="PTHR38050:SF2">
    <property type="entry name" value="FERULOYL ESTERASE C-RELATED"/>
    <property type="match status" value="1"/>
</dbReference>
<keyword evidence="2" id="KW-0964">Secreted</keyword>
<evidence type="ECO:0000256" key="1">
    <source>
        <dbReference type="ARBA" id="ARBA00004613"/>
    </source>
</evidence>
<dbReference type="GO" id="GO:0030600">
    <property type="term" value="F:feruloyl esterase activity"/>
    <property type="evidence" value="ECO:0007669"/>
    <property type="project" value="InterPro"/>
</dbReference>
<dbReference type="EMBL" id="BLLK01000051">
    <property type="protein sequence ID" value="GFH55640.1"/>
    <property type="molecule type" value="Genomic_DNA"/>
</dbReference>
<evidence type="ECO:0000256" key="4">
    <source>
        <dbReference type="ARBA" id="ARBA00022729"/>
    </source>
</evidence>
<keyword evidence="4 8" id="KW-0732">Signal</keyword>
<keyword evidence="5" id="KW-0378">Hydrolase</keyword>
<keyword evidence="10" id="KW-1185">Reference proteome</keyword>
<proteinExistence type="predicted"/>
<evidence type="ECO:0008006" key="11">
    <source>
        <dbReference type="Google" id="ProtNLM"/>
    </source>
</evidence>
<accession>A0AAD3H9S2</accession>
<name>A0AAD3H9S2_9STRA</name>
<keyword evidence="6" id="KW-0119">Carbohydrate metabolism</keyword>
<evidence type="ECO:0000256" key="3">
    <source>
        <dbReference type="ARBA" id="ARBA00022651"/>
    </source>
</evidence>
<dbReference type="Proteomes" id="UP001054902">
    <property type="component" value="Unassembled WGS sequence"/>
</dbReference>
<keyword evidence="3" id="KW-0858">Xylan degradation</keyword>
<comment type="caution">
    <text evidence="9">The sequence shown here is derived from an EMBL/GenBank/DDBJ whole genome shotgun (WGS) entry which is preliminary data.</text>
</comment>
<sequence>MKLLSVLLASLSTVSSVSALSSNSEGSPQDISDVICTGRPRSTCAVELDVPHGCEETDSICPIVFFLHGSGGTNRWFKNTSGVHSAGYIGVYPNGEGGWSTGPKSSDTCQWDDFQCTTDPDEGDFIASIIQEVRDRGANGNIYAIGNSNGAALAHRLASNANSSLPIKGIVAKVTQLLKSPERSGPGTLNYNQPSSVRGSHRVSVLSIMGTEDGLIPYEGGSSSVFGGNDNFQLMSAMESMNTWAIHNGCSGEYEMSSHVSDQGDLTATKYTYGSCPSDVIVEHYAMNGAGHNAGGASIDGEKIDYVIAYDFIQRLENGSSGPTSPVASPVASPTSTLCFNDPAWSGKFNSAHTCEYIAENPSQRCGWENIDGVKASEACKYACDEFCSTSVNSPSASPSTTNDDDACRDNDRKFELLNGKKKTCKWVSKKNTSKRCAKKIDVDSTVSDLCPVTCQDPKNPTCTPTDYVGKFEMPNGRERSCNYPLQNNGAKIEKRCGKYAIRANCPVTCEEYL</sequence>
<dbReference type="Gene3D" id="3.40.50.1820">
    <property type="entry name" value="alpha/beta hydrolase"/>
    <property type="match status" value="1"/>
</dbReference>
<dbReference type="InterPro" id="IPR029058">
    <property type="entry name" value="AB_hydrolase_fold"/>
</dbReference>
<dbReference type="GO" id="GO:0045493">
    <property type="term" value="P:xylan catabolic process"/>
    <property type="evidence" value="ECO:0007669"/>
    <property type="project" value="UniProtKB-KW"/>
</dbReference>
<dbReference type="SUPFAM" id="SSF53474">
    <property type="entry name" value="alpha/beta-Hydrolases"/>
    <property type="match status" value="1"/>
</dbReference>
<organism evidence="9 10">
    <name type="scientific">Chaetoceros tenuissimus</name>
    <dbReference type="NCBI Taxonomy" id="426638"/>
    <lineage>
        <taxon>Eukaryota</taxon>
        <taxon>Sar</taxon>
        <taxon>Stramenopiles</taxon>
        <taxon>Ochrophyta</taxon>
        <taxon>Bacillariophyta</taxon>
        <taxon>Coscinodiscophyceae</taxon>
        <taxon>Chaetocerotophycidae</taxon>
        <taxon>Chaetocerotales</taxon>
        <taxon>Chaetocerotaceae</taxon>
        <taxon>Chaetoceros</taxon>
    </lineage>
</organism>
<feature type="signal peptide" evidence="8">
    <location>
        <begin position="1"/>
        <end position="19"/>
    </location>
</feature>
<dbReference type="InterPro" id="IPR043595">
    <property type="entry name" value="FaeB/C/D"/>
</dbReference>
<dbReference type="PANTHER" id="PTHR38050">
    <property type="match status" value="1"/>
</dbReference>
<evidence type="ECO:0000256" key="5">
    <source>
        <dbReference type="ARBA" id="ARBA00022801"/>
    </source>
</evidence>
<gene>
    <name evidence="9" type="ORF">CTEN210_12116</name>
</gene>
<evidence type="ECO:0000256" key="2">
    <source>
        <dbReference type="ARBA" id="ARBA00022525"/>
    </source>
</evidence>